<dbReference type="Proteomes" id="UP001501600">
    <property type="component" value="Unassembled WGS sequence"/>
</dbReference>
<evidence type="ECO:0000256" key="7">
    <source>
        <dbReference type="ARBA" id="ARBA00022692"/>
    </source>
</evidence>
<comment type="subcellular location">
    <subcellularLocation>
        <location evidence="1">Cell inner membrane</location>
    </subcellularLocation>
</comment>
<evidence type="ECO:0000313" key="12">
    <source>
        <dbReference type="EMBL" id="GAA5193026.1"/>
    </source>
</evidence>
<keyword evidence="4" id="KW-0813">Transport</keyword>
<evidence type="ECO:0000256" key="3">
    <source>
        <dbReference type="ARBA" id="ARBA00021563"/>
    </source>
</evidence>
<evidence type="ECO:0000256" key="8">
    <source>
        <dbReference type="ARBA" id="ARBA00022927"/>
    </source>
</evidence>
<evidence type="ECO:0000256" key="9">
    <source>
        <dbReference type="ARBA" id="ARBA00023136"/>
    </source>
</evidence>
<dbReference type="EMBL" id="BAABLF010000014">
    <property type="protein sequence ID" value="GAA5193026.1"/>
    <property type="molecule type" value="Genomic_DNA"/>
</dbReference>
<evidence type="ECO:0000256" key="11">
    <source>
        <dbReference type="SAM" id="Phobius"/>
    </source>
</evidence>
<evidence type="ECO:0000256" key="10">
    <source>
        <dbReference type="ARBA" id="ARBA00030772"/>
    </source>
</evidence>
<keyword evidence="5" id="KW-1003">Cell membrane</keyword>
<evidence type="ECO:0000256" key="6">
    <source>
        <dbReference type="ARBA" id="ARBA00022519"/>
    </source>
</evidence>
<keyword evidence="8" id="KW-0653">Protein transport</keyword>
<proteinExistence type="inferred from homology"/>
<keyword evidence="11" id="KW-1133">Transmembrane helix</keyword>
<dbReference type="Pfam" id="PF01203">
    <property type="entry name" value="T2SSN"/>
    <property type="match status" value="1"/>
</dbReference>
<keyword evidence="7 11" id="KW-0812">Transmembrane</keyword>
<keyword evidence="13" id="KW-1185">Reference proteome</keyword>
<evidence type="ECO:0000256" key="2">
    <source>
        <dbReference type="ARBA" id="ARBA00007208"/>
    </source>
</evidence>
<feature type="transmembrane region" description="Helical" evidence="11">
    <location>
        <begin position="6"/>
        <end position="28"/>
    </location>
</feature>
<evidence type="ECO:0000256" key="4">
    <source>
        <dbReference type="ARBA" id="ARBA00022448"/>
    </source>
</evidence>
<dbReference type="InterPro" id="IPR022792">
    <property type="entry name" value="T2SS_protein-GspN"/>
</dbReference>
<evidence type="ECO:0000313" key="13">
    <source>
        <dbReference type="Proteomes" id="UP001501600"/>
    </source>
</evidence>
<evidence type="ECO:0000256" key="1">
    <source>
        <dbReference type="ARBA" id="ARBA00004533"/>
    </source>
</evidence>
<keyword evidence="9 11" id="KW-0472">Membrane</keyword>
<gene>
    <name evidence="12" type="ORF">GCM10025772_23530</name>
</gene>
<comment type="caution">
    <text evidence="12">The sequence shown here is derived from an EMBL/GenBank/DDBJ whole genome shotgun (WGS) entry which is preliminary data.</text>
</comment>
<accession>A0ABP9SAY8</accession>
<dbReference type="RefSeq" id="WP_345317257.1">
    <property type="nucleotide sequence ID" value="NZ_BAABLF010000014.1"/>
</dbReference>
<keyword evidence="6" id="KW-0997">Cell inner membrane</keyword>
<evidence type="ECO:0000256" key="5">
    <source>
        <dbReference type="ARBA" id="ARBA00022475"/>
    </source>
</evidence>
<organism evidence="12 13">
    <name type="scientific">Ferrimonas gelatinilytica</name>
    <dbReference type="NCBI Taxonomy" id="1255257"/>
    <lineage>
        <taxon>Bacteria</taxon>
        <taxon>Pseudomonadati</taxon>
        <taxon>Pseudomonadota</taxon>
        <taxon>Gammaproteobacteria</taxon>
        <taxon>Alteromonadales</taxon>
        <taxon>Ferrimonadaceae</taxon>
        <taxon>Ferrimonas</taxon>
    </lineage>
</organism>
<reference evidence="13" key="1">
    <citation type="journal article" date="2019" name="Int. J. Syst. Evol. Microbiol.">
        <title>The Global Catalogue of Microorganisms (GCM) 10K type strain sequencing project: providing services to taxonomists for standard genome sequencing and annotation.</title>
        <authorList>
            <consortium name="The Broad Institute Genomics Platform"/>
            <consortium name="The Broad Institute Genome Sequencing Center for Infectious Disease"/>
            <person name="Wu L."/>
            <person name="Ma J."/>
        </authorList>
    </citation>
    <scope>NUCLEOTIDE SEQUENCE [LARGE SCALE GENOMIC DNA]</scope>
    <source>
        <strain evidence="13">JCM 18720</strain>
    </source>
</reference>
<comment type="similarity">
    <text evidence="2">Belongs to the GSP N family.</text>
</comment>
<name>A0ABP9SAY8_9GAMM</name>
<sequence length="251" mass="26941">MRVLKYGLAGVGIYLVFLLVTMPAAWVWQMVPKMPGVELRGISGSLWQGQAAQFSAAGRQLEQLSWTLHPAQLITGNLALSLTVNDPVVKGQGELQYGFSGLQAQGVRLSAPIPWLLGNTRLPLRTKIQGAVTLNLRELAQGEPWCEALAGRTVINGLDVRNQFGHYPIGDIAGNLICRDGNAVLNLDAAENRIGVAGEAVLMAGNQVKVEATIRETEEQSEDLRQALTFLGQPDSSGAYSLNYNGPVPGL</sequence>
<protein>
    <recommendedName>
        <fullName evidence="3">Type II secretion system protein N</fullName>
    </recommendedName>
    <alternativeName>
        <fullName evidence="10">General secretion pathway protein N</fullName>
    </alternativeName>
</protein>